<dbReference type="AlphaFoldDB" id="A0A915HIJ9"/>
<name>A0A915HIJ9_ROMCU</name>
<sequence length="109" mass="12426">MASTTVQQSCRPFSFIDIAIFVGGSRRFIAGILLTLTHSTVITLRRNTSAGAIRFAARCDIFCLSVKHLGIFRFSASENERFNIACIVFRRSRFFVFDNFVDFSLFNRL</sequence>
<accession>A0A915HIJ9</accession>
<protein>
    <submittedName>
        <fullName evidence="2">Uncharacterized protein</fullName>
    </submittedName>
</protein>
<proteinExistence type="predicted"/>
<evidence type="ECO:0000313" key="1">
    <source>
        <dbReference type="Proteomes" id="UP000887565"/>
    </source>
</evidence>
<dbReference type="Proteomes" id="UP000887565">
    <property type="component" value="Unplaced"/>
</dbReference>
<dbReference type="WBParaSite" id="nRc.2.0.1.t01151-RA">
    <property type="protein sequence ID" value="nRc.2.0.1.t01151-RA"/>
    <property type="gene ID" value="nRc.2.0.1.g01151"/>
</dbReference>
<keyword evidence="1" id="KW-1185">Reference proteome</keyword>
<organism evidence="1 2">
    <name type="scientific">Romanomermis culicivorax</name>
    <name type="common">Nematode worm</name>
    <dbReference type="NCBI Taxonomy" id="13658"/>
    <lineage>
        <taxon>Eukaryota</taxon>
        <taxon>Metazoa</taxon>
        <taxon>Ecdysozoa</taxon>
        <taxon>Nematoda</taxon>
        <taxon>Enoplea</taxon>
        <taxon>Dorylaimia</taxon>
        <taxon>Mermithida</taxon>
        <taxon>Mermithoidea</taxon>
        <taxon>Mermithidae</taxon>
        <taxon>Romanomermis</taxon>
    </lineage>
</organism>
<evidence type="ECO:0000313" key="2">
    <source>
        <dbReference type="WBParaSite" id="nRc.2.0.1.t01151-RA"/>
    </source>
</evidence>
<reference evidence="2" key="1">
    <citation type="submission" date="2022-11" db="UniProtKB">
        <authorList>
            <consortium name="WormBaseParasite"/>
        </authorList>
    </citation>
    <scope>IDENTIFICATION</scope>
</reference>